<sequence>MTTIVVERMYYPNGTNGSLFINDKFVCYTIELPWKENKPRNSCIPEGCYTIKKRSSPKFGEHFLITNVPNRSMILIHPANHAKTELQGCIAPVTKLTGEGRGELSRKAFTNFKALVNDKLDRDQKVILMIKSKQHDNY</sequence>
<gene>
    <name evidence="1" type="ORF">FH779_06915</name>
</gene>
<organism evidence="1 2">
    <name type="scientific">Empedobacter falsenii</name>
    <dbReference type="NCBI Taxonomy" id="343874"/>
    <lineage>
        <taxon>Bacteria</taxon>
        <taxon>Pseudomonadati</taxon>
        <taxon>Bacteroidota</taxon>
        <taxon>Flavobacteriia</taxon>
        <taxon>Flavobacteriales</taxon>
        <taxon>Weeksellaceae</taxon>
        <taxon>Empedobacter</taxon>
    </lineage>
</organism>
<proteinExistence type="predicted"/>
<dbReference type="RefSeq" id="WP_180906521.1">
    <property type="nucleotide sequence ID" value="NZ_CP040908.1"/>
</dbReference>
<keyword evidence="2" id="KW-1185">Reference proteome</keyword>
<reference evidence="1 2" key="1">
    <citation type="submission" date="2019-06" db="EMBL/GenBank/DDBJ databases">
        <title>Emergence of pandrug resistant Empedobacter falsenii in China.</title>
        <authorList>
            <person name="Dong N."/>
            <person name="Chen S."/>
            <person name="Zhang R."/>
        </authorList>
    </citation>
    <scope>NUCLEOTIDE SEQUENCE [LARGE SCALE GENOMIC DNA]</scope>
    <source>
        <strain evidence="1 2">1681-1</strain>
    </source>
</reference>
<dbReference type="InterPro" id="IPR043732">
    <property type="entry name" value="DUF5675"/>
</dbReference>
<name>A0A7H9DRL9_9FLAO</name>
<dbReference type="Pfam" id="PF18925">
    <property type="entry name" value="DUF5675"/>
    <property type="match status" value="1"/>
</dbReference>
<evidence type="ECO:0000313" key="1">
    <source>
        <dbReference type="EMBL" id="QLL57822.1"/>
    </source>
</evidence>
<dbReference type="Proteomes" id="UP000510643">
    <property type="component" value="Chromosome"/>
</dbReference>
<protein>
    <submittedName>
        <fullName evidence="1">Uncharacterized protein</fullName>
    </submittedName>
</protein>
<accession>A0A7H9DRL9</accession>
<dbReference type="GeneID" id="78401180"/>
<evidence type="ECO:0000313" key="2">
    <source>
        <dbReference type="Proteomes" id="UP000510643"/>
    </source>
</evidence>
<dbReference type="KEGG" id="efal:FH779_06915"/>
<dbReference type="AlphaFoldDB" id="A0A7H9DRL9"/>
<dbReference type="EMBL" id="CP040908">
    <property type="protein sequence ID" value="QLL57822.1"/>
    <property type="molecule type" value="Genomic_DNA"/>
</dbReference>